<name>A0AAV4D9E2_9GAST</name>
<evidence type="ECO:0000313" key="2">
    <source>
        <dbReference type="Proteomes" id="UP000735302"/>
    </source>
</evidence>
<proteinExistence type="predicted"/>
<protein>
    <submittedName>
        <fullName evidence="1">Uncharacterized protein</fullName>
    </submittedName>
</protein>
<dbReference type="Proteomes" id="UP000735302">
    <property type="component" value="Unassembled WGS sequence"/>
</dbReference>
<dbReference type="AlphaFoldDB" id="A0AAV4D9E2"/>
<organism evidence="1 2">
    <name type="scientific">Plakobranchus ocellatus</name>
    <dbReference type="NCBI Taxonomy" id="259542"/>
    <lineage>
        <taxon>Eukaryota</taxon>
        <taxon>Metazoa</taxon>
        <taxon>Spiralia</taxon>
        <taxon>Lophotrochozoa</taxon>
        <taxon>Mollusca</taxon>
        <taxon>Gastropoda</taxon>
        <taxon>Heterobranchia</taxon>
        <taxon>Euthyneura</taxon>
        <taxon>Panpulmonata</taxon>
        <taxon>Sacoglossa</taxon>
        <taxon>Placobranchoidea</taxon>
        <taxon>Plakobranchidae</taxon>
        <taxon>Plakobranchus</taxon>
    </lineage>
</organism>
<reference evidence="1 2" key="1">
    <citation type="journal article" date="2021" name="Elife">
        <title>Chloroplast acquisition without the gene transfer in kleptoplastic sea slugs, Plakobranchus ocellatus.</title>
        <authorList>
            <person name="Maeda T."/>
            <person name="Takahashi S."/>
            <person name="Yoshida T."/>
            <person name="Shimamura S."/>
            <person name="Takaki Y."/>
            <person name="Nagai Y."/>
            <person name="Toyoda A."/>
            <person name="Suzuki Y."/>
            <person name="Arimoto A."/>
            <person name="Ishii H."/>
            <person name="Satoh N."/>
            <person name="Nishiyama T."/>
            <person name="Hasebe M."/>
            <person name="Maruyama T."/>
            <person name="Minagawa J."/>
            <person name="Obokata J."/>
            <person name="Shigenobu S."/>
        </authorList>
    </citation>
    <scope>NUCLEOTIDE SEQUENCE [LARGE SCALE GENOMIC DNA]</scope>
</reference>
<keyword evidence="2" id="KW-1185">Reference proteome</keyword>
<dbReference type="EMBL" id="BLXT01007636">
    <property type="protein sequence ID" value="GFO40767.1"/>
    <property type="molecule type" value="Genomic_DNA"/>
</dbReference>
<accession>A0AAV4D9E2</accession>
<comment type="caution">
    <text evidence="1">The sequence shown here is derived from an EMBL/GenBank/DDBJ whole genome shotgun (WGS) entry which is preliminary data.</text>
</comment>
<gene>
    <name evidence="1" type="ORF">PoB_006727200</name>
</gene>
<evidence type="ECO:0000313" key="1">
    <source>
        <dbReference type="EMBL" id="GFO40767.1"/>
    </source>
</evidence>
<sequence length="80" mass="8787">MKVNSIGGRPLSTLRSASDIDSLAGEEAELAKQTEWLDKTSREYGMEYDAEKTKIMTNTNHEARIDLKVPSLKSGACNAL</sequence>